<evidence type="ECO:0000313" key="3">
    <source>
        <dbReference type="EMBL" id="CAK9012079.1"/>
    </source>
</evidence>
<keyword evidence="4" id="KW-1185">Reference proteome</keyword>
<dbReference type="InterPro" id="IPR002048">
    <property type="entry name" value="EF_hand_dom"/>
</dbReference>
<dbReference type="PROSITE" id="PS50222">
    <property type="entry name" value="EF_HAND_2"/>
    <property type="match status" value="1"/>
</dbReference>
<proteinExistence type="predicted"/>
<dbReference type="EMBL" id="CAXAMN010005058">
    <property type="protein sequence ID" value="CAK9012079.1"/>
    <property type="molecule type" value="Genomic_DNA"/>
</dbReference>
<feature type="coiled-coil region" evidence="1">
    <location>
        <begin position="120"/>
        <end position="147"/>
    </location>
</feature>
<accession>A0ABP0JCK4</accession>
<comment type="caution">
    <text evidence="3">The sequence shown here is derived from an EMBL/GenBank/DDBJ whole genome shotgun (WGS) entry which is preliminary data.</text>
</comment>
<sequence>MTGPVFARVPALQPWSGEGVPVAPVVISWKELQEASAAPAPSDVQRLAGSKVVSGEIASSKIFFTMGNVLFCDCQEIHPMQVKNDGLDEVCRQMLERIFELYDFENDGSVSLREFVTMKLNQKSAHVELKEEEARLLREEMIRLYREQLDEGLQPVRCKTFVECMWRNVKLLEPTDRNAQFLILEGLLIEAQMAREMVEGSRQRTLPTLLTQIPRAAEGAQFSPKGKVVGPPLTALV</sequence>
<dbReference type="Gene3D" id="1.10.238.10">
    <property type="entry name" value="EF-hand"/>
    <property type="match status" value="1"/>
</dbReference>
<dbReference type="Proteomes" id="UP001642484">
    <property type="component" value="Unassembled WGS sequence"/>
</dbReference>
<evidence type="ECO:0000259" key="2">
    <source>
        <dbReference type="PROSITE" id="PS50222"/>
    </source>
</evidence>
<name>A0ABP0JCK4_9DINO</name>
<keyword evidence="1" id="KW-0175">Coiled coil</keyword>
<evidence type="ECO:0000256" key="1">
    <source>
        <dbReference type="SAM" id="Coils"/>
    </source>
</evidence>
<feature type="domain" description="EF-hand" evidence="2">
    <location>
        <begin position="90"/>
        <end position="125"/>
    </location>
</feature>
<protein>
    <recommendedName>
        <fullName evidence="2">EF-hand domain-containing protein</fullName>
    </recommendedName>
</protein>
<dbReference type="SUPFAM" id="SSF47473">
    <property type="entry name" value="EF-hand"/>
    <property type="match status" value="1"/>
</dbReference>
<dbReference type="InterPro" id="IPR011992">
    <property type="entry name" value="EF-hand-dom_pair"/>
</dbReference>
<reference evidence="3 4" key="1">
    <citation type="submission" date="2024-02" db="EMBL/GenBank/DDBJ databases">
        <authorList>
            <person name="Chen Y."/>
            <person name="Shah S."/>
            <person name="Dougan E. K."/>
            <person name="Thang M."/>
            <person name="Chan C."/>
        </authorList>
    </citation>
    <scope>NUCLEOTIDE SEQUENCE [LARGE SCALE GENOMIC DNA]</scope>
</reference>
<evidence type="ECO:0000313" key="4">
    <source>
        <dbReference type="Proteomes" id="UP001642484"/>
    </source>
</evidence>
<organism evidence="3 4">
    <name type="scientific">Durusdinium trenchii</name>
    <dbReference type="NCBI Taxonomy" id="1381693"/>
    <lineage>
        <taxon>Eukaryota</taxon>
        <taxon>Sar</taxon>
        <taxon>Alveolata</taxon>
        <taxon>Dinophyceae</taxon>
        <taxon>Suessiales</taxon>
        <taxon>Symbiodiniaceae</taxon>
        <taxon>Durusdinium</taxon>
    </lineage>
</organism>
<gene>
    <name evidence="3" type="ORF">CCMP2556_LOCUS10715</name>
</gene>